<proteinExistence type="predicted"/>
<reference evidence="1 2" key="1">
    <citation type="submission" date="2021-09" db="EMBL/GenBank/DDBJ databases">
        <title>Genomic insights and catalytic innovation underlie evolution of tropane alkaloids biosynthesis.</title>
        <authorList>
            <person name="Wang Y.-J."/>
            <person name="Tian T."/>
            <person name="Huang J.-P."/>
            <person name="Huang S.-X."/>
        </authorList>
    </citation>
    <scope>NUCLEOTIDE SEQUENCE [LARGE SCALE GENOMIC DNA]</scope>
    <source>
        <strain evidence="1">KIB-2018</strain>
        <tissue evidence="1">Leaf</tissue>
    </source>
</reference>
<keyword evidence="2" id="KW-1185">Reference proteome</keyword>
<accession>A0AAV8TVF3</accession>
<dbReference type="AlphaFoldDB" id="A0AAV8TVF3"/>
<dbReference type="Proteomes" id="UP001159364">
    <property type="component" value="Linkage Group LG03"/>
</dbReference>
<dbReference type="Gene3D" id="3.40.50.300">
    <property type="entry name" value="P-loop containing nucleotide triphosphate hydrolases"/>
    <property type="match status" value="1"/>
</dbReference>
<evidence type="ECO:0000313" key="2">
    <source>
        <dbReference type="Proteomes" id="UP001159364"/>
    </source>
</evidence>
<gene>
    <name evidence="1" type="ORF">K2173_022092</name>
</gene>
<evidence type="ECO:0000313" key="1">
    <source>
        <dbReference type="EMBL" id="KAJ8770920.1"/>
    </source>
</evidence>
<comment type="caution">
    <text evidence="1">The sequence shown here is derived from an EMBL/GenBank/DDBJ whole genome shotgun (WGS) entry which is preliminary data.</text>
</comment>
<name>A0AAV8TVF3_9ROSI</name>
<dbReference type="InterPro" id="IPR027417">
    <property type="entry name" value="P-loop_NTPase"/>
</dbReference>
<dbReference type="PANTHER" id="PTHR45759">
    <property type="entry name" value="NUCLEOLAR GTP-BINDING PROTEIN 1"/>
    <property type="match status" value="1"/>
</dbReference>
<protein>
    <submittedName>
        <fullName evidence="1">Uncharacterized protein</fullName>
    </submittedName>
</protein>
<dbReference type="EMBL" id="JAIWQS010000003">
    <property type="protein sequence ID" value="KAJ8770920.1"/>
    <property type="molecule type" value="Genomic_DNA"/>
</dbReference>
<sequence length="130" mass="14577">MNKPLIVFCNKTDLQSLKGIAEDDKKLVMEMKAEAMKTVIGQGGDAAEDKSVLLTMSTLTEEGVIAVKNATCERLLDQRVELKMKSIKVNDYLNRYHVAMPKPGDEKERPPRISQVVLEVKAKKHGYQAF</sequence>
<organism evidence="1 2">
    <name type="scientific">Erythroxylum novogranatense</name>
    <dbReference type="NCBI Taxonomy" id="1862640"/>
    <lineage>
        <taxon>Eukaryota</taxon>
        <taxon>Viridiplantae</taxon>
        <taxon>Streptophyta</taxon>
        <taxon>Embryophyta</taxon>
        <taxon>Tracheophyta</taxon>
        <taxon>Spermatophyta</taxon>
        <taxon>Magnoliopsida</taxon>
        <taxon>eudicotyledons</taxon>
        <taxon>Gunneridae</taxon>
        <taxon>Pentapetalae</taxon>
        <taxon>rosids</taxon>
        <taxon>fabids</taxon>
        <taxon>Malpighiales</taxon>
        <taxon>Erythroxylaceae</taxon>
        <taxon>Erythroxylum</taxon>
    </lineage>
</organism>